<sequence length="102" mass="11134">MTETTAPPRAAVRDLREAIELLKQNPGQFVSTSVEVDPQAELAGVYKKVGAGGTVQRPNADVVDGVRYTLHDTDSTVERWRRQIDGLRNLDESGGDTASPER</sequence>
<dbReference type="EMBL" id="CCBB010000001">
    <property type="protein sequence ID" value="CDO06568.1"/>
    <property type="molecule type" value="Genomic_DNA"/>
</dbReference>
<reference evidence="1" key="2">
    <citation type="submission" date="2014-03" db="EMBL/GenBank/DDBJ databases">
        <authorList>
            <person name="Urmite Genomes"/>
        </authorList>
    </citation>
    <scope>NUCLEOTIDE SEQUENCE</scope>
    <source>
        <strain evidence="1">DSM 44829</strain>
    </source>
</reference>
<evidence type="ECO:0000313" key="2">
    <source>
        <dbReference type="Proteomes" id="UP000028870"/>
    </source>
</evidence>
<dbReference type="RefSeq" id="WP_024455722.1">
    <property type="nucleotide sequence ID" value="NZ_CCBB010000001.1"/>
</dbReference>
<gene>
    <name evidence="1" type="ORF">BN977_01361</name>
</gene>
<dbReference type="Proteomes" id="UP000028870">
    <property type="component" value="Unassembled WGS sequence"/>
</dbReference>
<reference evidence="1" key="1">
    <citation type="submission" date="2014-03" db="EMBL/GenBank/DDBJ databases">
        <title>Draft Genome Sequence of Mycobacterium cosmeticum DSM 44829.</title>
        <authorList>
            <person name="Croce O."/>
            <person name="Robert C."/>
            <person name="Raoult D."/>
            <person name="Drancourt M."/>
        </authorList>
    </citation>
    <scope>NUCLEOTIDE SEQUENCE [LARGE SCALE GENOMIC DNA]</scope>
    <source>
        <strain evidence="1">DSM 44829</strain>
    </source>
</reference>
<organism evidence="1 2">
    <name type="scientific">Mycolicibacterium cosmeticum</name>
    <dbReference type="NCBI Taxonomy" id="258533"/>
    <lineage>
        <taxon>Bacteria</taxon>
        <taxon>Bacillati</taxon>
        <taxon>Actinomycetota</taxon>
        <taxon>Actinomycetes</taxon>
        <taxon>Mycobacteriales</taxon>
        <taxon>Mycobacteriaceae</taxon>
        <taxon>Mycolicibacterium</taxon>
    </lineage>
</organism>
<keyword evidence="2" id="KW-1185">Reference proteome</keyword>
<comment type="caution">
    <text evidence="1">The sequence shown here is derived from an EMBL/GenBank/DDBJ whole genome shotgun (WGS) entry which is preliminary data.</text>
</comment>
<evidence type="ECO:0000313" key="1">
    <source>
        <dbReference type="EMBL" id="CDO06568.1"/>
    </source>
</evidence>
<proteinExistence type="predicted"/>
<dbReference type="AlphaFoldDB" id="W9AM98"/>
<protein>
    <submittedName>
        <fullName evidence="1">Uncharacterized protein</fullName>
    </submittedName>
</protein>
<accession>W9AM98</accession>
<dbReference type="eggNOG" id="COG0043">
    <property type="taxonomic scope" value="Bacteria"/>
</dbReference>
<name>W9AM98_MYCCO</name>
<dbReference type="STRING" id="258533.BN977_01361"/>